<keyword evidence="4" id="KW-1185">Reference proteome</keyword>
<feature type="domain" description="DUF7344" evidence="2">
    <location>
        <begin position="14"/>
        <end position="93"/>
    </location>
</feature>
<feature type="transmembrane region" description="Helical" evidence="1">
    <location>
        <begin position="141"/>
        <end position="163"/>
    </location>
</feature>
<gene>
    <name evidence="3" type="ORF">M0R89_12760</name>
</gene>
<accession>A0A8U0HRE3</accession>
<dbReference type="AlphaFoldDB" id="A0A8U0HRE3"/>
<reference evidence="3 4" key="1">
    <citation type="submission" date="2022-04" db="EMBL/GenBank/DDBJ databases">
        <title>Diverse halophilic archaea isolated from saline environments.</title>
        <authorList>
            <person name="Cui H.-L."/>
        </authorList>
    </citation>
    <scope>NUCLEOTIDE SEQUENCE [LARGE SCALE GENOMIC DNA]</scope>
    <source>
        <strain evidence="3 4">XZYJT49</strain>
    </source>
</reference>
<dbReference type="InterPro" id="IPR055768">
    <property type="entry name" value="DUF7344"/>
</dbReference>
<dbReference type="EMBL" id="CP096659">
    <property type="protein sequence ID" value="UPV73411.1"/>
    <property type="molecule type" value="Genomic_DNA"/>
</dbReference>
<feature type="transmembrane region" description="Helical" evidence="1">
    <location>
        <begin position="118"/>
        <end position="135"/>
    </location>
</feature>
<keyword evidence="1" id="KW-1133">Transmembrane helix</keyword>
<evidence type="ECO:0000256" key="1">
    <source>
        <dbReference type="SAM" id="Phobius"/>
    </source>
</evidence>
<sequence length="187" mass="21230">MATETTHPSREEVFDAVKNLRRRYVLYYLQRYGGPVDLGELAEQVAAWENDTTVSGVSSGQRKSVYSALHQTHLPKLEAAGVLRYDPDRSLVEATERAERLEMQLASDPQTSVRWHRLYLGLAAVSLVLLTSVWVDLYPFTLLSGVQYALVVISVFGVTALFHTHDLRRWRRRADNAAPDFILELND</sequence>
<organism evidence="3 4">
    <name type="scientific">Halorussus limi</name>
    <dbReference type="NCBI Taxonomy" id="2938695"/>
    <lineage>
        <taxon>Archaea</taxon>
        <taxon>Methanobacteriati</taxon>
        <taxon>Methanobacteriota</taxon>
        <taxon>Stenosarchaea group</taxon>
        <taxon>Halobacteria</taxon>
        <taxon>Halobacteriales</taxon>
        <taxon>Haladaptataceae</taxon>
        <taxon>Halorussus</taxon>
    </lineage>
</organism>
<keyword evidence="1" id="KW-0812">Transmembrane</keyword>
<dbReference type="Proteomes" id="UP000830729">
    <property type="component" value="Chromosome"/>
</dbReference>
<dbReference type="Pfam" id="PF24035">
    <property type="entry name" value="DUF7344"/>
    <property type="match status" value="1"/>
</dbReference>
<evidence type="ECO:0000259" key="2">
    <source>
        <dbReference type="Pfam" id="PF24035"/>
    </source>
</evidence>
<keyword evidence="1" id="KW-0472">Membrane</keyword>
<proteinExistence type="predicted"/>
<dbReference type="KEGG" id="halx:M0R89_12760"/>
<name>A0A8U0HRE3_9EURY</name>
<dbReference type="GeneID" id="72186085"/>
<evidence type="ECO:0000313" key="4">
    <source>
        <dbReference type="Proteomes" id="UP000830729"/>
    </source>
</evidence>
<evidence type="ECO:0000313" key="3">
    <source>
        <dbReference type="EMBL" id="UPV73411.1"/>
    </source>
</evidence>
<dbReference type="RefSeq" id="WP_248649467.1">
    <property type="nucleotide sequence ID" value="NZ_CP096659.1"/>
</dbReference>
<protein>
    <recommendedName>
        <fullName evidence="2">DUF7344 domain-containing protein</fullName>
    </recommendedName>
</protein>